<comment type="caution">
    <text evidence="2">The sequence shown here is derived from an EMBL/GenBank/DDBJ whole genome shotgun (WGS) entry which is preliminary data.</text>
</comment>
<proteinExistence type="predicted"/>
<gene>
    <name evidence="2" type="ORF">DFO70_102144</name>
</gene>
<name>A0A366K218_CYTFI</name>
<protein>
    <submittedName>
        <fullName evidence="2">Uncharacterized protein</fullName>
    </submittedName>
</protein>
<evidence type="ECO:0000256" key="1">
    <source>
        <dbReference type="SAM" id="Phobius"/>
    </source>
</evidence>
<feature type="transmembrane region" description="Helical" evidence="1">
    <location>
        <begin position="12"/>
        <end position="34"/>
    </location>
</feature>
<evidence type="ECO:0000313" key="3">
    <source>
        <dbReference type="Proteomes" id="UP000252731"/>
    </source>
</evidence>
<dbReference type="RefSeq" id="WP_113881363.1">
    <property type="nucleotide sequence ID" value="NZ_QNSF01000002.1"/>
</dbReference>
<feature type="transmembrane region" description="Helical" evidence="1">
    <location>
        <begin position="46"/>
        <end position="62"/>
    </location>
</feature>
<dbReference type="Proteomes" id="UP000252731">
    <property type="component" value="Unassembled WGS sequence"/>
</dbReference>
<reference evidence="2 3" key="1">
    <citation type="submission" date="2018-06" db="EMBL/GenBank/DDBJ databases">
        <title>Freshwater and sediment microbial communities from various areas in North America, analyzing microbe dynamics in response to fracking.</title>
        <authorList>
            <person name="Lamendella R."/>
        </authorList>
    </citation>
    <scope>NUCLEOTIDE SEQUENCE [LARGE SCALE GENOMIC DNA]</scope>
    <source>
        <strain evidence="2 3">14_TX</strain>
    </source>
</reference>
<keyword evidence="1" id="KW-1133">Transmembrane helix</keyword>
<dbReference type="AlphaFoldDB" id="A0A366K218"/>
<keyword evidence="3" id="KW-1185">Reference proteome</keyword>
<keyword evidence="1" id="KW-0812">Transmembrane</keyword>
<organism evidence="2 3">
    <name type="scientific">Cytobacillus firmus</name>
    <name type="common">Bacillus firmus</name>
    <dbReference type="NCBI Taxonomy" id="1399"/>
    <lineage>
        <taxon>Bacteria</taxon>
        <taxon>Bacillati</taxon>
        <taxon>Bacillota</taxon>
        <taxon>Bacilli</taxon>
        <taxon>Bacillales</taxon>
        <taxon>Bacillaceae</taxon>
        <taxon>Cytobacillus</taxon>
    </lineage>
</organism>
<dbReference type="EMBL" id="QNSF01000002">
    <property type="protein sequence ID" value="RBP95819.1"/>
    <property type="molecule type" value="Genomic_DNA"/>
</dbReference>
<dbReference type="OrthoDB" id="2454203at2"/>
<keyword evidence="1" id="KW-0472">Membrane</keyword>
<evidence type="ECO:0000313" key="2">
    <source>
        <dbReference type="EMBL" id="RBP95819.1"/>
    </source>
</evidence>
<accession>A0A366K218</accession>
<sequence length="63" mass="7012">MNRTARLREGEMLAVIFACIIITGISLLTADVFFLTEAAPGEWQLIRRHIGAGIFLVNNLLIK</sequence>